<sequence length="303" mass="32514">MTASRHPRGAGRTRRRTAMRDGGAGEQVLIGRVVVLLDASEASMAALEAAIELAARRHAELLALYVEEEELLRCAGYPWSREVGLSGAVRPLQAEALEERMRARAEAIRSALAQTAAPRGVRHRLQVSRGRLPREALALLAPEDLLVLGKIGYARARGQRVGSSAWAILHEAPGPVMVFERPLPEARPRGVAVVIDAGASGLQALESAAALLEPDEALTAVIACHAPGAAPEAAADPAQRWLAERFPQARWLPVTTDGPERIARLLAAQAAEKVVVSRRSAVMRRHDARELVEALQLPVVVIP</sequence>
<dbReference type="InterPro" id="IPR006015">
    <property type="entry name" value="Universal_stress_UspA"/>
</dbReference>
<dbReference type="Gene3D" id="3.40.50.12370">
    <property type="match status" value="1"/>
</dbReference>
<dbReference type="PANTHER" id="PTHR46268:SF6">
    <property type="entry name" value="UNIVERSAL STRESS PROTEIN UP12"/>
    <property type="match status" value="1"/>
</dbReference>
<feature type="compositionally biased region" description="Basic residues" evidence="2">
    <location>
        <begin position="1"/>
        <end position="17"/>
    </location>
</feature>
<evidence type="ECO:0000313" key="5">
    <source>
        <dbReference type="Proteomes" id="UP000738126"/>
    </source>
</evidence>
<dbReference type="Pfam" id="PF00582">
    <property type="entry name" value="Usp"/>
    <property type="match status" value="1"/>
</dbReference>
<dbReference type="Proteomes" id="UP000738126">
    <property type="component" value="Unassembled WGS sequence"/>
</dbReference>
<dbReference type="SUPFAM" id="SSF52402">
    <property type="entry name" value="Adenine nucleotide alpha hydrolases-like"/>
    <property type="match status" value="1"/>
</dbReference>
<evidence type="ECO:0000256" key="1">
    <source>
        <dbReference type="ARBA" id="ARBA00008791"/>
    </source>
</evidence>
<organism evidence="4 5">
    <name type="scientific">Halorhodospira neutriphila</name>
    <dbReference type="NCBI Taxonomy" id="168379"/>
    <lineage>
        <taxon>Bacteria</taxon>
        <taxon>Pseudomonadati</taxon>
        <taxon>Pseudomonadota</taxon>
        <taxon>Gammaproteobacteria</taxon>
        <taxon>Chromatiales</taxon>
        <taxon>Ectothiorhodospiraceae</taxon>
        <taxon>Halorhodospira</taxon>
    </lineage>
</organism>
<feature type="region of interest" description="Disordered" evidence="2">
    <location>
        <begin position="1"/>
        <end position="21"/>
    </location>
</feature>
<feature type="domain" description="UspA" evidence="3">
    <location>
        <begin position="32"/>
        <end position="179"/>
    </location>
</feature>
<dbReference type="CDD" id="cd00293">
    <property type="entry name" value="USP-like"/>
    <property type="match status" value="1"/>
</dbReference>
<keyword evidence="5" id="KW-1185">Reference proteome</keyword>
<dbReference type="InterPro" id="IPR006016">
    <property type="entry name" value="UspA"/>
</dbReference>
<dbReference type="PRINTS" id="PR01438">
    <property type="entry name" value="UNVRSLSTRESS"/>
</dbReference>
<name>A0ABS1E7I1_9GAMM</name>
<evidence type="ECO:0000256" key="2">
    <source>
        <dbReference type="SAM" id="MobiDB-lite"/>
    </source>
</evidence>
<gene>
    <name evidence="4" type="ORF">CKO13_04815</name>
</gene>
<comment type="caution">
    <text evidence="4">The sequence shown here is derived from an EMBL/GenBank/DDBJ whole genome shotgun (WGS) entry which is preliminary data.</text>
</comment>
<reference evidence="4 5" key="1">
    <citation type="journal article" date="2020" name="Microorganisms">
        <title>Osmotic Adaptation and Compatible Solute Biosynthesis of Phototrophic Bacteria as Revealed from Genome Analyses.</title>
        <authorList>
            <person name="Imhoff J.F."/>
            <person name="Rahn T."/>
            <person name="Kunzel S."/>
            <person name="Keller A."/>
            <person name="Neulinger S.C."/>
        </authorList>
    </citation>
    <scope>NUCLEOTIDE SEQUENCE [LARGE SCALE GENOMIC DNA]</scope>
    <source>
        <strain evidence="4 5">DSM 15116</strain>
    </source>
</reference>
<evidence type="ECO:0000259" key="3">
    <source>
        <dbReference type="Pfam" id="PF00582"/>
    </source>
</evidence>
<accession>A0ABS1E7I1</accession>
<protein>
    <recommendedName>
        <fullName evidence="3">UspA domain-containing protein</fullName>
    </recommendedName>
</protein>
<dbReference type="EMBL" id="NRSH01000037">
    <property type="protein sequence ID" value="MBK1726356.1"/>
    <property type="molecule type" value="Genomic_DNA"/>
</dbReference>
<evidence type="ECO:0000313" key="4">
    <source>
        <dbReference type="EMBL" id="MBK1726356.1"/>
    </source>
</evidence>
<dbReference type="PANTHER" id="PTHR46268">
    <property type="entry name" value="STRESS RESPONSE PROTEIN NHAX"/>
    <property type="match status" value="1"/>
</dbReference>
<proteinExistence type="inferred from homology"/>
<comment type="similarity">
    <text evidence="1">Belongs to the universal stress protein A family.</text>
</comment>